<dbReference type="Gene3D" id="1.10.1220.10">
    <property type="entry name" value="Met repressor-like"/>
    <property type="match status" value="1"/>
</dbReference>
<dbReference type="Proteomes" id="UP000186607">
    <property type="component" value="Unassembled WGS sequence"/>
</dbReference>
<evidence type="ECO:0000313" key="3">
    <source>
        <dbReference type="Proteomes" id="UP000186607"/>
    </source>
</evidence>
<feature type="region of interest" description="Disordered" evidence="1">
    <location>
        <begin position="1"/>
        <end position="40"/>
    </location>
</feature>
<dbReference type="InterPro" id="IPR013321">
    <property type="entry name" value="Arc_rbn_hlx_hlx"/>
</dbReference>
<proteinExistence type="predicted"/>
<dbReference type="OrthoDB" id="72391at2"/>
<sequence length="89" mass="9828">MTRKQTDASSILGAARRAADVPRPQAEAAPPPEIQPPTPPERRVNVALRAQTHKRLKLLAVQREMTVQELAEQLLLTSLDAQEGKITQK</sequence>
<keyword evidence="3" id="KW-1185">Reference proteome</keyword>
<accession>A0A1U7P4C6</accession>
<dbReference type="AlphaFoldDB" id="A0A1U7P4C6"/>
<dbReference type="EMBL" id="MSTI01000014">
    <property type="protein sequence ID" value="OLV20024.1"/>
    <property type="molecule type" value="Genomic_DNA"/>
</dbReference>
<dbReference type="InterPro" id="IPR010985">
    <property type="entry name" value="Ribbon_hlx_hlx"/>
</dbReference>
<protein>
    <submittedName>
        <fullName evidence="2">Uncharacterized protein</fullName>
    </submittedName>
</protein>
<comment type="caution">
    <text evidence="2">The sequence shown here is derived from an EMBL/GenBank/DDBJ whole genome shotgun (WGS) entry which is preliminary data.</text>
</comment>
<organism evidence="2 3">
    <name type="scientific">Deinococcus marmoris</name>
    <dbReference type="NCBI Taxonomy" id="249408"/>
    <lineage>
        <taxon>Bacteria</taxon>
        <taxon>Thermotogati</taxon>
        <taxon>Deinococcota</taxon>
        <taxon>Deinococci</taxon>
        <taxon>Deinococcales</taxon>
        <taxon>Deinococcaceae</taxon>
        <taxon>Deinococcus</taxon>
    </lineage>
</organism>
<feature type="compositionally biased region" description="Pro residues" evidence="1">
    <location>
        <begin position="29"/>
        <end position="39"/>
    </location>
</feature>
<reference evidence="2 3" key="1">
    <citation type="submission" date="2017-01" db="EMBL/GenBank/DDBJ databases">
        <title>Genome Analysis of Deinococcus marmoris KOPRI26562.</title>
        <authorList>
            <person name="Kim J.H."/>
            <person name="Oh H.-M."/>
        </authorList>
    </citation>
    <scope>NUCLEOTIDE SEQUENCE [LARGE SCALE GENOMIC DNA]</scope>
    <source>
        <strain evidence="2 3">KOPRI26562</strain>
    </source>
</reference>
<evidence type="ECO:0000256" key="1">
    <source>
        <dbReference type="SAM" id="MobiDB-lite"/>
    </source>
</evidence>
<evidence type="ECO:0000313" key="2">
    <source>
        <dbReference type="EMBL" id="OLV20024.1"/>
    </source>
</evidence>
<gene>
    <name evidence="2" type="ORF">BOO71_0001030</name>
</gene>
<name>A0A1U7P4C6_9DEIO</name>
<dbReference type="RefSeq" id="WP_075830274.1">
    <property type="nucleotide sequence ID" value="NZ_MSTI01000014.1"/>
</dbReference>
<dbReference type="SUPFAM" id="SSF47598">
    <property type="entry name" value="Ribbon-helix-helix"/>
    <property type="match status" value="1"/>
</dbReference>
<dbReference type="GO" id="GO:0006355">
    <property type="term" value="P:regulation of DNA-templated transcription"/>
    <property type="evidence" value="ECO:0007669"/>
    <property type="project" value="InterPro"/>
</dbReference>